<feature type="compositionally biased region" description="Low complexity" evidence="1">
    <location>
        <begin position="94"/>
        <end position="123"/>
    </location>
</feature>
<feature type="compositionally biased region" description="Pro residues" evidence="1">
    <location>
        <begin position="124"/>
        <end position="134"/>
    </location>
</feature>
<proteinExistence type="predicted"/>
<evidence type="ECO:0000313" key="4">
    <source>
        <dbReference type="Proteomes" id="UP001432322"/>
    </source>
</evidence>
<keyword evidence="2" id="KW-0812">Transmembrane</keyword>
<dbReference type="Proteomes" id="UP001432322">
    <property type="component" value="Unassembled WGS sequence"/>
</dbReference>
<evidence type="ECO:0000313" key="3">
    <source>
        <dbReference type="EMBL" id="GMT27508.1"/>
    </source>
</evidence>
<feature type="transmembrane region" description="Helical" evidence="2">
    <location>
        <begin position="20"/>
        <end position="50"/>
    </location>
</feature>
<dbReference type="EMBL" id="BTSY01000005">
    <property type="protein sequence ID" value="GMT27508.1"/>
    <property type="molecule type" value="Genomic_DNA"/>
</dbReference>
<organism evidence="3 4">
    <name type="scientific">Pristionchus fissidentatus</name>
    <dbReference type="NCBI Taxonomy" id="1538716"/>
    <lineage>
        <taxon>Eukaryota</taxon>
        <taxon>Metazoa</taxon>
        <taxon>Ecdysozoa</taxon>
        <taxon>Nematoda</taxon>
        <taxon>Chromadorea</taxon>
        <taxon>Rhabditida</taxon>
        <taxon>Rhabditina</taxon>
        <taxon>Diplogasteromorpha</taxon>
        <taxon>Diplogasteroidea</taxon>
        <taxon>Neodiplogasteridae</taxon>
        <taxon>Pristionchus</taxon>
    </lineage>
</organism>
<sequence length="147" mass="15959">CLLSLSGESSPSWISFDSFISFPMVGWILIDVVAFLVLSIFNALIIHLIWFHRKLRKDGTTTYSYIQKQRKGVSLLLQRATTDTITGNSNDARVAPAPAAQEQPDADAAPAVELQQLAAAAPQPEQPVPPPRPPSGAEEEPSRDPTP</sequence>
<accession>A0AAV5WAT7</accession>
<evidence type="ECO:0000256" key="1">
    <source>
        <dbReference type="SAM" id="MobiDB-lite"/>
    </source>
</evidence>
<feature type="non-terminal residue" evidence="3">
    <location>
        <position position="1"/>
    </location>
</feature>
<keyword evidence="4" id="KW-1185">Reference proteome</keyword>
<keyword evidence="2" id="KW-0472">Membrane</keyword>
<feature type="region of interest" description="Disordered" evidence="1">
    <location>
        <begin position="86"/>
        <end position="147"/>
    </location>
</feature>
<protein>
    <submittedName>
        <fullName evidence="3">Uncharacterized protein</fullName>
    </submittedName>
</protein>
<gene>
    <name evidence="3" type="ORF">PFISCL1PPCAC_18805</name>
</gene>
<reference evidence="3" key="1">
    <citation type="submission" date="2023-10" db="EMBL/GenBank/DDBJ databases">
        <title>Genome assembly of Pristionchus species.</title>
        <authorList>
            <person name="Yoshida K."/>
            <person name="Sommer R.J."/>
        </authorList>
    </citation>
    <scope>NUCLEOTIDE SEQUENCE</scope>
    <source>
        <strain evidence="3">RS5133</strain>
    </source>
</reference>
<feature type="non-terminal residue" evidence="3">
    <location>
        <position position="147"/>
    </location>
</feature>
<comment type="caution">
    <text evidence="3">The sequence shown here is derived from an EMBL/GenBank/DDBJ whole genome shotgun (WGS) entry which is preliminary data.</text>
</comment>
<dbReference type="AlphaFoldDB" id="A0AAV5WAT7"/>
<evidence type="ECO:0000256" key="2">
    <source>
        <dbReference type="SAM" id="Phobius"/>
    </source>
</evidence>
<name>A0AAV5WAT7_9BILA</name>
<keyword evidence="2" id="KW-1133">Transmembrane helix</keyword>